<sequence length="61" mass="6525">MNDDFSGPPGMDARRADGDRDVAWARGLKNRENEGNAPEAKSWACFCSCKTGISAIHGGQV</sequence>
<protein>
    <submittedName>
        <fullName evidence="2">Uncharacterized protein</fullName>
    </submittedName>
</protein>
<reference evidence="2 3" key="1">
    <citation type="submission" date="2020-12" db="EMBL/GenBank/DDBJ databases">
        <title>Novel Thalassolituus-related marine hydrocarbonoclastic bacteria mediated algae-derived hydrocarbons mineralization in twilight zone of the northern South China Sea.</title>
        <authorList>
            <person name="Dong C."/>
        </authorList>
    </citation>
    <scope>NUCLEOTIDE SEQUENCE [LARGE SCALE GENOMIC DNA]</scope>
    <source>
        <strain evidence="2 3">IMCC1826</strain>
    </source>
</reference>
<name>A0ABS7ZTJ4_9GAMM</name>
<feature type="region of interest" description="Disordered" evidence="1">
    <location>
        <begin position="1"/>
        <end position="20"/>
    </location>
</feature>
<accession>A0ABS7ZTJ4</accession>
<dbReference type="Proteomes" id="UP000714380">
    <property type="component" value="Unassembled WGS sequence"/>
</dbReference>
<dbReference type="EMBL" id="JAEDAH010000099">
    <property type="protein sequence ID" value="MCA6065068.1"/>
    <property type="molecule type" value="Genomic_DNA"/>
</dbReference>
<organism evidence="2 3">
    <name type="scientific">Thalassolituus marinus</name>
    <dbReference type="NCBI Taxonomy" id="671053"/>
    <lineage>
        <taxon>Bacteria</taxon>
        <taxon>Pseudomonadati</taxon>
        <taxon>Pseudomonadota</taxon>
        <taxon>Gammaproteobacteria</taxon>
        <taxon>Oceanospirillales</taxon>
        <taxon>Oceanospirillaceae</taxon>
        <taxon>Thalassolituus</taxon>
    </lineage>
</organism>
<comment type="caution">
    <text evidence="2">The sequence shown here is derived from an EMBL/GenBank/DDBJ whole genome shotgun (WGS) entry which is preliminary data.</text>
</comment>
<dbReference type="RefSeq" id="WP_225676652.1">
    <property type="nucleotide sequence ID" value="NZ_JAEDAH010000099.1"/>
</dbReference>
<evidence type="ECO:0000313" key="2">
    <source>
        <dbReference type="EMBL" id="MCA6065068.1"/>
    </source>
</evidence>
<evidence type="ECO:0000313" key="3">
    <source>
        <dbReference type="Proteomes" id="UP000714380"/>
    </source>
</evidence>
<gene>
    <name evidence="2" type="ORF">I9W95_15825</name>
</gene>
<keyword evidence="3" id="KW-1185">Reference proteome</keyword>
<proteinExistence type="predicted"/>
<evidence type="ECO:0000256" key="1">
    <source>
        <dbReference type="SAM" id="MobiDB-lite"/>
    </source>
</evidence>